<gene>
    <name evidence="2" type="ORF">JDV75_07920</name>
</gene>
<evidence type="ECO:0000313" key="3">
    <source>
        <dbReference type="Proteomes" id="UP000645966"/>
    </source>
</evidence>
<sequence length="59" mass="6423">MHPAAPSVTHLRAILWLIAVAFFVLSLWMLTRGLIVFAGTVTVCALVVSVLAYQRVGKN</sequence>
<dbReference type="RefSeq" id="WP_198738733.1">
    <property type="nucleotide sequence ID" value="NZ_JAEIOS010000013.1"/>
</dbReference>
<accession>A0A934M7K5</accession>
<dbReference type="AlphaFoldDB" id="A0A934M7K5"/>
<name>A0A934M7K5_9CORY</name>
<keyword evidence="1" id="KW-1133">Transmembrane helix</keyword>
<keyword evidence="1" id="KW-0812">Transmembrane</keyword>
<organism evidence="2 3">
    <name type="scientific">Corynebacterium meridianum</name>
    <dbReference type="NCBI Taxonomy" id="2765363"/>
    <lineage>
        <taxon>Bacteria</taxon>
        <taxon>Bacillati</taxon>
        <taxon>Actinomycetota</taxon>
        <taxon>Actinomycetes</taxon>
        <taxon>Mycobacteriales</taxon>
        <taxon>Corynebacteriaceae</taxon>
        <taxon>Corynebacterium</taxon>
    </lineage>
</organism>
<dbReference type="EMBL" id="JAEIOS010000013">
    <property type="protein sequence ID" value="MBI8989689.1"/>
    <property type="molecule type" value="Genomic_DNA"/>
</dbReference>
<proteinExistence type="predicted"/>
<protein>
    <submittedName>
        <fullName evidence="2">Uncharacterized protein</fullName>
    </submittedName>
</protein>
<feature type="transmembrane region" description="Helical" evidence="1">
    <location>
        <begin position="35"/>
        <end position="53"/>
    </location>
</feature>
<comment type="caution">
    <text evidence="2">The sequence shown here is derived from an EMBL/GenBank/DDBJ whole genome shotgun (WGS) entry which is preliminary data.</text>
</comment>
<evidence type="ECO:0000256" key="1">
    <source>
        <dbReference type="SAM" id="Phobius"/>
    </source>
</evidence>
<reference evidence="2" key="1">
    <citation type="submission" date="2020-12" db="EMBL/GenBank/DDBJ databases">
        <title>Genome public.</title>
        <authorList>
            <person name="Sun Q."/>
        </authorList>
    </citation>
    <scope>NUCLEOTIDE SEQUENCE</scope>
    <source>
        <strain evidence="2">CCM 8863</strain>
    </source>
</reference>
<keyword evidence="1" id="KW-0472">Membrane</keyword>
<feature type="transmembrane region" description="Helical" evidence="1">
    <location>
        <begin position="12"/>
        <end position="29"/>
    </location>
</feature>
<dbReference type="Proteomes" id="UP000645966">
    <property type="component" value="Unassembled WGS sequence"/>
</dbReference>
<keyword evidence="3" id="KW-1185">Reference proteome</keyword>
<evidence type="ECO:0000313" key="2">
    <source>
        <dbReference type="EMBL" id="MBI8989689.1"/>
    </source>
</evidence>